<feature type="transmembrane region" description="Helical" evidence="10">
    <location>
        <begin position="175"/>
        <end position="198"/>
    </location>
</feature>
<keyword evidence="3" id="KW-0716">Sensory transduction</keyword>
<evidence type="ECO:0000313" key="11">
    <source>
        <dbReference type="EMBL" id="RZC34801.1"/>
    </source>
</evidence>
<evidence type="ECO:0000256" key="5">
    <source>
        <dbReference type="ARBA" id="ARBA00022725"/>
    </source>
</evidence>
<keyword evidence="5" id="KW-0552">Olfaction</keyword>
<keyword evidence="2" id="KW-1003">Cell membrane</keyword>
<protein>
    <submittedName>
        <fullName evidence="11">7tm 6 domain containing protein</fullName>
    </submittedName>
</protein>
<feature type="transmembrane region" description="Helical" evidence="10">
    <location>
        <begin position="35"/>
        <end position="53"/>
    </location>
</feature>
<evidence type="ECO:0000256" key="8">
    <source>
        <dbReference type="ARBA" id="ARBA00023170"/>
    </source>
</evidence>
<keyword evidence="4 10" id="KW-0812">Transmembrane</keyword>
<proteinExistence type="predicted"/>
<dbReference type="Proteomes" id="UP000292052">
    <property type="component" value="Unassembled WGS sequence"/>
</dbReference>
<evidence type="ECO:0000256" key="2">
    <source>
        <dbReference type="ARBA" id="ARBA00022475"/>
    </source>
</evidence>
<dbReference type="Pfam" id="PF02949">
    <property type="entry name" value="7tm_6"/>
    <property type="match status" value="2"/>
</dbReference>
<keyword evidence="6 10" id="KW-1133">Transmembrane helix</keyword>
<evidence type="ECO:0000256" key="9">
    <source>
        <dbReference type="ARBA" id="ARBA00023224"/>
    </source>
</evidence>
<evidence type="ECO:0000256" key="4">
    <source>
        <dbReference type="ARBA" id="ARBA00022692"/>
    </source>
</evidence>
<sequence>MENFDWKLTIRINILMLQSVGLWPRDNEMYKPNLYTIYAIICTVVLVGGHNLFQLMNIFFVYKDLEALAQTIFISATDLLASVKIGWYVVDYHRCHKYGHFNCCFDDVAPLSSASFSHMFYVTAIIAQILLYCWFGNEVELRFAGYRINFVPVNFDGTQENINFRYQLGILTTAISIWIVIIAVVNMDMFLVALVAYLCAQCNILCDTLRNLKDSRSLDFNRKLIESIKHHKEILRDYEFPLPAWYPYNTKQSPIYEITYAYQAVSTWILVSTDVNIDMFLAALMMYVGAQCNILCDNLRNLKNCYTENGWFDFNDNLIGCIKHHKEILR</sequence>
<keyword evidence="7 10" id="KW-0472">Membrane</keyword>
<organism evidence="11 12">
    <name type="scientific">Asbolus verrucosus</name>
    <name type="common">Desert ironclad beetle</name>
    <dbReference type="NCBI Taxonomy" id="1661398"/>
    <lineage>
        <taxon>Eukaryota</taxon>
        <taxon>Metazoa</taxon>
        <taxon>Ecdysozoa</taxon>
        <taxon>Arthropoda</taxon>
        <taxon>Hexapoda</taxon>
        <taxon>Insecta</taxon>
        <taxon>Pterygota</taxon>
        <taxon>Neoptera</taxon>
        <taxon>Endopterygota</taxon>
        <taxon>Coleoptera</taxon>
        <taxon>Polyphaga</taxon>
        <taxon>Cucujiformia</taxon>
        <taxon>Tenebrionidae</taxon>
        <taxon>Pimeliinae</taxon>
        <taxon>Asbolus</taxon>
    </lineage>
</organism>
<comment type="subcellular location">
    <subcellularLocation>
        <location evidence="1">Cell membrane</location>
        <topology evidence="1">Multi-pass membrane protein</topology>
    </subcellularLocation>
</comment>
<dbReference type="PANTHER" id="PTHR21137">
    <property type="entry name" value="ODORANT RECEPTOR"/>
    <property type="match status" value="1"/>
</dbReference>
<dbReference type="GO" id="GO:0005549">
    <property type="term" value="F:odorant binding"/>
    <property type="evidence" value="ECO:0007669"/>
    <property type="project" value="InterPro"/>
</dbReference>
<evidence type="ECO:0000256" key="7">
    <source>
        <dbReference type="ARBA" id="ARBA00023136"/>
    </source>
</evidence>
<dbReference type="EMBL" id="QDEB01076647">
    <property type="protein sequence ID" value="RZC34801.1"/>
    <property type="molecule type" value="Genomic_DNA"/>
</dbReference>
<feature type="transmembrane region" description="Helical" evidence="10">
    <location>
        <begin position="118"/>
        <end position="135"/>
    </location>
</feature>
<comment type="caution">
    <text evidence="11">The sequence shown here is derived from an EMBL/GenBank/DDBJ whole genome shotgun (WGS) entry which is preliminary data.</text>
</comment>
<dbReference type="PANTHER" id="PTHR21137:SF35">
    <property type="entry name" value="ODORANT RECEPTOR 19A-RELATED"/>
    <property type="match status" value="1"/>
</dbReference>
<dbReference type="InterPro" id="IPR004117">
    <property type="entry name" value="7tm6_olfct_rcpt"/>
</dbReference>
<dbReference type="GO" id="GO:0005886">
    <property type="term" value="C:plasma membrane"/>
    <property type="evidence" value="ECO:0007669"/>
    <property type="project" value="UniProtKB-SubCell"/>
</dbReference>
<gene>
    <name evidence="11" type="ORF">BDFB_007083</name>
</gene>
<accession>A0A482VPD2</accession>
<evidence type="ECO:0000256" key="6">
    <source>
        <dbReference type="ARBA" id="ARBA00022989"/>
    </source>
</evidence>
<evidence type="ECO:0000313" key="12">
    <source>
        <dbReference type="Proteomes" id="UP000292052"/>
    </source>
</evidence>
<dbReference type="GO" id="GO:0004984">
    <property type="term" value="F:olfactory receptor activity"/>
    <property type="evidence" value="ECO:0007669"/>
    <property type="project" value="InterPro"/>
</dbReference>
<dbReference type="AlphaFoldDB" id="A0A482VPD2"/>
<reference evidence="11 12" key="1">
    <citation type="submission" date="2017-03" db="EMBL/GenBank/DDBJ databases">
        <title>Genome of the blue death feigning beetle - Asbolus verrucosus.</title>
        <authorList>
            <person name="Rider S.D."/>
        </authorList>
    </citation>
    <scope>NUCLEOTIDE SEQUENCE [LARGE SCALE GENOMIC DNA]</scope>
    <source>
        <strain evidence="11">Butters</strain>
        <tissue evidence="11">Head and leg muscle</tissue>
    </source>
</reference>
<dbReference type="OrthoDB" id="6597368at2759"/>
<evidence type="ECO:0000256" key="10">
    <source>
        <dbReference type="SAM" id="Phobius"/>
    </source>
</evidence>
<evidence type="ECO:0000256" key="3">
    <source>
        <dbReference type="ARBA" id="ARBA00022606"/>
    </source>
</evidence>
<keyword evidence="8" id="KW-0675">Receptor</keyword>
<evidence type="ECO:0000256" key="1">
    <source>
        <dbReference type="ARBA" id="ARBA00004651"/>
    </source>
</evidence>
<keyword evidence="9" id="KW-0807">Transducer</keyword>
<dbReference type="GO" id="GO:0007165">
    <property type="term" value="P:signal transduction"/>
    <property type="evidence" value="ECO:0007669"/>
    <property type="project" value="UniProtKB-KW"/>
</dbReference>
<name>A0A482VPD2_ASBVE</name>
<keyword evidence="12" id="KW-1185">Reference proteome</keyword>